<dbReference type="PROSITE" id="PS01117">
    <property type="entry name" value="HTH_MARR_1"/>
    <property type="match status" value="1"/>
</dbReference>
<reference evidence="8" key="3">
    <citation type="submission" date="2016-10" db="EMBL/GenBank/DDBJ databases">
        <authorList>
            <person name="Varghese N."/>
        </authorList>
    </citation>
    <scope>NUCLEOTIDE SEQUENCE [LARGE SCALE GENOMIC DNA]</scope>
    <source>
        <strain evidence="8">DSM 16632</strain>
    </source>
</reference>
<dbReference type="GO" id="GO:0003700">
    <property type="term" value="F:DNA-binding transcription factor activity"/>
    <property type="evidence" value="ECO:0007669"/>
    <property type="project" value="InterPro"/>
</dbReference>
<reference evidence="5 7" key="1">
    <citation type="journal article" date="2016" name="Genome Announc.">
        <title>Draft Genome Sequence of the Rumen Methanogen Methanobrevibacter olleyae YLM1.</title>
        <authorList>
            <person name="Kelly W.J."/>
            <person name="Li D."/>
            <person name="Lambie S.C."/>
            <person name="Cox F."/>
            <person name="Attwood G.T."/>
            <person name="Altermann E."/>
            <person name="Leahy S.C."/>
        </authorList>
    </citation>
    <scope>NUCLEOTIDE SEQUENCE [LARGE SCALE GENOMIC DNA]</scope>
    <source>
        <strain evidence="5 7">YLM1</strain>
    </source>
</reference>
<dbReference type="EMBL" id="FOTL01000015">
    <property type="protein sequence ID" value="SFL50465.1"/>
    <property type="molecule type" value="Genomic_DNA"/>
</dbReference>
<organism evidence="5 7">
    <name type="scientific">Methanobrevibacter olleyae</name>
    <dbReference type="NCBI Taxonomy" id="294671"/>
    <lineage>
        <taxon>Archaea</taxon>
        <taxon>Methanobacteriati</taxon>
        <taxon>Methanobacteriota</taxon>
        <taxon>Methanomada group</taxon>
        <taxon>Methanobacteria</taxon>
        <taxon>Methanobacteriales</taxon>
        <taxon>Methanobacteriaceae</taxon>
        <taxon>Methanobrevibacter</taxon>
    </lineage>
</organism>
<protein>
    <submittedName>
        <fullName evidence="6">DNA-binding transcriptional regulator, MarR family</fullName>
    </submittedName>
    <submittedName>
        <fullName evidence="5">MarR family transcriptional regulator</fullName>
    </submittedName>
</protein>
<dbReference type="Proteomes" id="UP000183442">
    <property type="component" value="Unassembled WGS sequence"/>
</dbReference>
<evidence type="ECO:0000256" key="3">
    <source>
        <dbReference type="ARBA" id="ARBA00023163"/>
    </source>
</evidence>
<evidence type="ECO:0000313" key="5">
    <source>
        <dbReference type="EMBL" id="AMK16389.1"/>
    </source>
</evidence>
<accession>A0A126R344</accession>
<dbReference type="AlphaFoldDB" id="A0A126R344"/>
<gene>
    <name evidence="6" type="ORF">SAMN02910297_01081</name>
    <name evidence="5" type="ORF">YLM1_1834</name>
</gene>
<evidence type="ECO:0000313" key="8">
    <source>
        <dbReference type="Proteomes" id="UP000183442"/>
    </source>
</evidence>
<keyword evidence="1" id="KW-0805">Transcription regulation</keyword>
<dbReference type="PANTHER" id="PTHR42756:SF1">
    <property type="entry name" value="TRANSCRIPTIONAL REPRESSOR OF EMRAB OPERON"/>
    <property type="match status" value="1"/>
</dbReference>
<dbReference type="PATRIC" id="fig|294671.3.peg.1906"/>
<keyword evidence="3" id="KW-0804">Transcription</keyword>
<name>A0A126R344_METOL</name>
<reference evidence="6" key="4">
    <citation type="submission" date="2016-10" db="EMBL/GenBank/DDBJ databases">
        <authorList>
            <person name="de Groot N.N."/>
        </authorList>
    </citation>
    <scope>NUCLEOTIDE SEQUENCE [LARGE SCALE GENOMIC DNA]</scope>
    <source>
        <strain evidence="6">DSM 16632</strain>
    </source>
</reference>
<evidence type="ECO:0000256" key="2">
    <source>
        <dbReference type="ARBA" id="ARBA00023125"/>
    </source>
</evidence>
<proteinExistence type="predicted"/>
<dbReference type="STRING" id="294671.YLM1_1834"/>
<evidence type="ECO:0000313" key="7">
    <source>
        <dbReference type="Proteomes" id="UP000066376"/>
    </source>
</evidence>
<evidence type="ECO:0000313" key="6">
    <source>
        <dbReference type="EMBL" id="SFL50465.1"/>
    </source>
</evidence>
<keyword evidence="7" id="KW-1185">Reference proteome</keyword>
<dbReference type="InterPro" id="IPR000835">
    <property type="entry name" value="HTH_MarR-typ"/>
</dbReference>
<dbReference type="EMBL" id="CP014265">
    <property type="protein sequence ID" value="AMK16389.1"/>
    <property type="molecule type" value="Genomic_DNA"/>
</dbReference>
<reference evidence="7" key="2">
    <citation type="submission" date="2016-02" db="EMBL/GenBank/DDBJ databases">
        <title>The draft genome sequence of the rumen methanogen Methanobrevibacter olleyae YLM1.</title>
        <authorList>
            <consortium name="New Zealand Agricultural Greenhouse Gas Research Centre/Pastoral Greenhouse Gas Research Consortium"/>
            <person name="Kelly W.J."/>
            <person name="Li D."/>
            <person name="Lambie S.C."/>
            <person name="Attwood G.T."/>
            <person name="Altermann E."/>
            <person name="Leahy S.C."/>
        </authorList>
    </citation>
    <scope>NUCLEOTIDE SEQUENCE [LARGE SCALE GENOMIC DNA]</scope>
    <source>
        <strain evidence="7">YLM1</strain>
    </source>
</reference>
<sequence length="149" mass="17718">MKKENEKIDKYDSMPFIALIHHISKNKLRYYMKNPNHIDMFHEGRYLMVIHKGKDLSQDDLANIFSQSKGTIAKALRKLEDKGYLDRKIDENNRRKYILKTTKKGEDLAILLKRDLKKWEEKVGIDKLDSKTKNQLKEIARKSEEILKE</sequence>
<dbReference type="PANTHER" id="PTHR42756">
    <property type="entry name" value="TRANSCRIPTIONAL REGULATOR, MARR"/>
    <property type="match status" value="1"/>
</dbReference>
<dbReference type="GeneID" id="28490147"/>
<dbReference type="PROSITE" id="PS50995">
    <property type="entry name" value="HTH_MARR_2"/>
    <property type="match status" value="1"/>
</dbReference>
<dbReference type="GO" id="GO:0003677">
    <property type="term" value="F:DNA binding"/>
    <property type="evidence" value="ECO:0007669"/>
    <property type="project" value="UniProtKB-KW"/>
</dbReference>
<dbReference type="InterPro" id="IPR036390">
    <property type="entry name" value="WH_DNA-bd_sf"/>
</dbReference>
<dbReference type="InterPro" id="IPR036388">
    <property type="entry name" value="WH-like_DNA-bd_sf"/>
</dbReference>
<feature type="domain" description="HTH marR-type" evidence="4">
    <location>
        <begin position="1"/>
        <end position="145"/>
    </location>
</feature>
<evidence type="ECO:0000259" key="4">
    <source>
        <dbReference type="PROSITE" id="PS50995"/>
    </source>
</evidence>
<dbReference type="PRINTS" id="PR00598">
    <property type="entry name" value="HTHMARR"/>
</dbReference>
<dbReference type="SUPFAM" id="SSF46785">
    <property type="entry name" value="Winged helix' DNA-binding domain"/>
    <property type="match status" value="1"/>
</dbReference>
<dbReference type="InterPro" id="IPR023187">
    <property type="entry name" value="Tscrpt_reg_MarR-type_CS"/>
</dbReference>
<dbReference type="Gene3D" id="1.10.10.10">
    <property type="entry name" value="Winged helix-like DNA-binding domain superfamily/Winged helix DNA-binding domain"/>
    <property type="match status" value="1"/>
</dbReference>
<dbReference type="Proteomes" id="UP000066376">
    <property type="component" value="Chromosome"/>
</dbReference>
<dbReference type="Pfam" id="PF01047">
    <property type="entry name" value="MarR"/>
    <property type="match status" value="1"/>
</dbReference>
<keyword evidence="2 6" id="KW-0238">DNA-binding</keyword>
<dbReference type="KEGG" id="mol:YLM1_1834"/>
<evidence type="ECO:0000256" key="1">
    <source>
        <dbReference type="ARBA" id="ARBA00023015"/>
    </source>
</evidence>
<dbReference type="RefSeq" id="WP_067148894.1">
    <property type="nucleotide sequence ID" value="NZ_CP014265.1"/>
</dbReference>
<dbReference type="SMART" id="SM00347">
    <property type="entry name" value="HTH_MARR"/>
    <property type="match status" value="1"/>
</dbReference>